<keyword evidence="8" id="KW-1185">Reference proteome</keyword>
<keyword evidence="5" id="KW-0411">Iron-sulfur</keyword>
<evidence type="ECO:0000256" key="1">
    <source>
        <dbReference type="ARBA" id="ARBA00022714"/>
    </source>
</evidence>
<evidence type="ECO:0000256" key="2">
    <source>
        <dbReference type="ARBA" id="ARBA00022723"/>
    </source>
</evidence>
<dbReference type="PANTHER" id="PTHR21266:SF60">
    <property type="entry name" value="3-KETOSTEROID-9-ALPHA-MONOOXYGENASE, OXYGENASE COMPONENT"/>
    <property type="match status" value="1"/>
</dbReference>
<dbReference type="InterPro" id="IPR017941">
    <property type="entry name" value="Rieske_2Fe-2S"/>
</dbReference>
<evidence type="ECO:0000256" key="3">
    <source>
        <dbReference type="ARBA" id="ARBA00023002"/>
    </source>
</evidence>
<dbReference type="GO" id="GO:0046872">
    <property type="term" value="F:metal ion binding"/>
    <property type="evidence" value="ECO:0007669"/>
    <property type="project" value="UniProtKB-KW"/>
</dbReference>
<dbReference type="SUPFAM" id="SSF50022">
    <property type="entry name" value="ISP domain"/>
    <property type="match status" value="1"/>
</dbReference>
<name>A0A098TP43_9CYAN</name>
<protein>
    <submittedName>
        <fullName evidence="7">Rieske (2Fe-2S) protein</fullName>
    </submittedName>
</protein>
<dbReference type="Proteomes" id="UP000030170">
    <property type="component" value="Unassembled WGS sequence"/>
</dbReference>
<dbReference type="Gene3D" id="2.102.10.10">
    <property type="entry name" value="Rieske [2Fe-2S] iron-sulphur domain"/>
    <property type="match status" value="1"/>
</dbReference>
<evidence type="ECO:0000313" key="7">
    <source>
        <dbReference type="EMBL" id="KGF72578.1"/>
    </source>
</evidence>
<dbReference type="InterPro" id="IPR050584">
    <property type="entry name" value="Cholesterol_7-desaturase"/>
</dbReference>
<gene>
    <name evidence="7" type="ORF">DO97_07865</name>
</gene>
<feature type="domain" description="Rieske" evidence="6">
    <location>
        <begin position="13"/>
        <end position="116"/>
    </location>
</feature>
<dbReference type="PROSITE" id="PS51296">
    <property type="entry name" value="RIESKE"/>
    <property type="match status" value="1"/>
</dbReference>
<dbReference type="Pfam" id="PF00355">
    <property type="entry name" value="Rieske"/>
    <property type="match status" value="1"/>
</dbReference>
<dbReference type="SUPFAM" id="SSF55961">
    <property type="entry name" value="Bet v1-like"/>
    <property type="match status" value="1"/>
</dbReference>
<dbReference type="GO" id="GO:0016705">
    <property type="term" value="F:oxidoreductase activity, acting on paired donors, with incorporation or reduction of molecular oxygen"/>
    <property type="evidence" value="ECO:0007669"/>
    <property type="project" value="UniProtKB-ARBA"/>
</dbReference>
<keyword evidence="4" id="KW-0408">Iron</keyword>
<proteinExistence type="predicted"/>
<dbReference type="Pfam" id="PF19112">
    <property type="entry name" value="VanA_C"/>
    <property type="match status" value="1"/>
</dbReference>
<dbReference type="EMBL" id="JJML01000024">
    <property type="protein sequence ID" value="KGF72578.1"/>
    <property type="molecule type" value="Genomic_DNA"/>
</dbReference>
<dbReference type="GO" id="GO:0051537">
    <property type="term" value="F:2 iron, 2 sulfur cluster binding"/>
    <property type="evidence" value="ECO:0007669"/>
    <property type="project" value="UniProtKB-KW"/>
</dbReference>
<keyword evidence="3" id="KW-0560">Oxidoreductase</keyword>
<dbReference type="RefSeq" id="WP_036533500.1">
    <property type="nucleotide sequence ID" value="NZ_JJML01000024.1"/>
</dbReference>
<sequence>MLATAQPVLRRFWYPVIPLSYLDAGPQPFTLLGEPLVIWLDQNGKPAAVYDSCCHRQSKLSRGIVVDGNIRCPYHGWQFAPNGQCVVVPQQPQSPIPESYRVGSYPCEERYGYVWVCLSEAPLDVIPDFSEAHDPNYRIIHAFYEVWNCGGLRLMENAFDHGHHHFVHNGSLGDRLNPVPLPYDDLQETERGIYFESPLYTHNNERLQKSVHISDSSIQLKRQVDWYLPFGMYAQMTLPNGLIHTVVMYATPITDDQTQVVRFYFRNDTEADTPAADAIAFERRVLNEDRAVLEATNYDAPLDLRAEVHISTDKPGMLMRRKLAALLSAHGETEQLRRGIHAFPA</sequence>
<keyword evidence="2" id="KW-0479">Metal-binding</keyword>
<dbReference type="GO" id="GO:0004497">
    <property type="term" value="F:monooxygenase activity"/>
    <property type="evidence" value="ECO:0007669"/>
    <property type="project" value="UniProtKB-ARBA"/>
</dbReference>
<evidence type="ECO:0000259" key="6">
    <source>
        <dbReference type="PROSITE" id="PS51296"/>
    </source>
</evidence>
<dbReference type="AlphaFoldDB" id="A0A098TP43"/>
<dbReference type="Gene3D" id="3.90.380.10">
    <property type="entry name" value="Naphthalene 1,2-dioxygenase Alpha Subunit, Chain A, domain 1"/>
    <property type="match status" value="1"/>
</dbReference>
<dbReference type="PANTHER" id="PTHR21266">
    <property type="entry name" value="IRON-SULFUR DOMAIN CONTAINING PROTEIN"/>
    <property type="match status" value="1"/>
</dbReference>
<dbReference type="OrthoDB" id="477744at2"/>
<dbReference type="InterPro" id="IPR036922">
    <property type="entry name" value="Rieske_2Fe-2S_sf"/>
</dbReference>
<evidence type="ECO:0000256" key="4">
    <source>
        <dbReference type="ARBA" id="ARBA00023004"/>
    </source>
</evidence>
<dbReference type="CDD" id="cd03469">
    <property type="entry name" value="Rieske_RO_Alpha_N"/>
    <property type="match status" value="1"/>
</dbReference>
<evidence type="ECO:0000313" key="8">
    <source>
        <dbReference type="Proteomes" id="UP000030170"/>
    </source>
</evidence>
<evidence type="ECO:0000256" key="5">
    <source>
        <dbReference type="ARBA" id="ARBA00023014"/>
    </source>
</evidence>
<comment type="caution">
    <text evidence="7">The sequence shown here is derived from an EMBL/GenBank/DDBJ whole genome shotgun (WGS) entry which is preliminary data.</text>
</comment>
<organism evidence="7 8">
    <name type="scientific">Neosynechococcus sphagnicola sy1</name>
    <dbReference type="NCBI Taxonomy" id="1497020"/>
    <lineage>
        <taxon>Bacteria</taxon>
        <taxon>Bacillati</taxon>
        <taxon>Cyanobacteriota</taxon>
        <taxon>Cyanophyceae</taxon>
        <taxon>Neosynechococcales</taxon>
        <taxon>Neosynechococcaceae</taxon>
        <taxon>Neosynechococcus</taxon>
    </lineage>
</organism>
<accession>A0A098TP43</accession>
<dbReference type="InterPro" id="IPR044043">
    <property type="entry name" value="VanA_C_cat"/>
</dbReference>
<keyword evidence="1" id="KW-0001">2Fe-2S</keyword>
<reference evidence="7 8" key="1">
    <citation type="journal article" date="2014" name="Mol. Ecol.">
        <title>Evolution of Synechococcus.</title>
        <authorList>
            <person name="Dvorak P."/>
            <person name="Casamatta D."/>
            <person name="Hasler P."/>
            <person name="Poulickova A."/>
            <person name="Ondrej V."/>
            <person name="Sanges R."/>
        </authorList>
    </citation>
    <scope>NUCLEOTIDE SEQUENCE [LARGE SCALE GENOMIC DNA]</scope>
    <source>
        <strain evidence="7 8">CAUP A 1101</strain>
    </source>
</reference>
<dbReference type="STRING" id="1497020.DO97_07865"/>